<name>Q19B13_9ALPH</name>
<dbReference type="EMBL" id="MT813453">
    <property type="protein sequence ID" value="QOT14651.1"/>
    <property type="molecule type" value="Genomic_DNA"/>
</dbReference>
<gene>
    <name evidence="1" type="ORF">MDV085.6</name>
    <name evidence="2" type="ORF">MDV098.6</name>
    <name evidence="7" type="ORF">MDV98.6</name>
</gene>
<dbReference type="Proteomes" id="UP000181598">
    <property type="component" value="Segment"/>
</dbReference>
<reference evidence="3 14" key="3">
    <citation type="journal article" date="2007" name="Virus Genes">
        <title>Comparative sequence analysis of a highly oncogenic but horizontal spread-defective clone of Marek's disease virus.</title>
        <authorList>
            <person name="Spatz S.J."/>
            <person name="Zhao Y."/>
            <person name="Petherbridge L."/>
            <person name="Smith L.P."/>
            <person name="Baigent S.J."/>
            <person name="Nair V."/>
        </authorList>
    </citation>
    <scope>NUCLEOTIDE SEQUENCE [LARGE SCALE GENOMIC DNA]</scope>
    <source>
        <strain evidence="3">RB-1B</strain>
    </source>
</reference>
<dbReference type="EMBL" id="DQ530348">
    <property type="protein sequence ID" value="ABF72374.1"/>
    <property type="molecule type" value="Genomic_DNA"/>
</dbReference>
<evidence type="ECO:0000313" key="13">
    <source>
        <dbReference type="Proteomes" id="UP000134498"/>
    </source>
</evidence>
<reference evidence="10" key="9">
    <citation type="submission" date="2020-07" db="EMBL/GenBank/DDBJ databases">
        <title>Distinct polymorphisms in a single herpesvirus gene are capable of enhancing virulence and mediate vaccinal resistance.</title>
        <authorList>
            <person name="Conradie A.M."/>
            <person name="Bertzbach L.D."/>
            <person name="Trimpert J."/>
            <person name="Patria J.N."/>
            <person name="Murata S."/>
            <person name="Parcells M.S."/>
            <person name="Kaufer B.B."/>
        </authorList>
    </citation>
    <scope>NUCLEOTIDE SEQUENCE</scope>
</reference>
<evidence type="ECO:0000313" key="6">
    <source>
        <dbReference type="EMBL" id="AEZ51768.1"/>
    </source>
</evidence>
<reference evidence="6 11" key="6">
    <citation type="journal article" date="2012" name="Virus Genes">
        <title>Genome sequence determination and analysis of a Chinese virulent strain, LMS, of Gallid herpesvirus type 2.</title>
        <authorList>
            <person name="Cheng Y."/>
            <person name="Cong F."/>
            <person name="Zhang Y.P."/>
            <person name="Li Z.J."/>
            <person name="Xu N.N."/>
            <person name="Hou G.Y."/>
            <person name="Liu C.J."/>
        </authorList>
    </citation>
    <scope>NUCLEOTIDE SEQUENCE [LARGE SCALE GENOMIC DNA]</scope>
    <source>
        <strain evidence="6">LMS</strain>
    </source>
</reference>
<dbReference type="EMBL" id="JQ806361">
    <property type="protein sequence ID" value="AFM74707.1"/>
    <property type="molecule type" value="Genomic_DNA"/>
</dbReference>
<dbReference type="Proteomes" id="UP000134084">
    <property type="component" value="Segment"/>
</dbReference>
<dbReference type="EMBL" id="MT797630">
    <property type="protein sequence ID" value="QOT14284.1"/>
    <property type="molecule type" value="Genomic_DNA"/>
</dbReference>
<evidence type="ECO:0000313" key="9">
    <source>
        <dbReference type="EMBL" id="QOT14098.1"/>
    </source>
</evidence>
<evidence type="ECO:0000313" key="11">
    <source>
        <dbReference type="Proteomes" id="UP000133397"/>
    </source>
</evidence>
<dbReference type="EMBL" id="MT797631">
    <property type="protein sequence ID" value="QOT14470.1"/>
    <property type="molecule type" value="Genomic_DNA"/>
</dbReference>
<evidence type="ECO:0000313" key="2">
    <source>
        <dbReference type="EMBL" id="ABF72374.1"/>
    </source>
</evidence>
<dbReference type="EMBL" id="MT797629">
    <property type="protein sequence ID" value="QOT14098.1"/>
    <property type="molecule type" value="Genomic_DNA"/>
</dbReference>
<organism evidence="2 15">
    <name type="scientific">Gallid alphaherpesvirus 2</name>
    <dbReference type="NCBI Taxonomy" id="10390"/>
    <lineage>
        <taxon>Viruses</taxon>
        <taxon>Duplodnaviria</taxon>
        <taxon>Heunggongvirae</taxon>
        <taxon>Peploviricota</taxon>
        <taxon>Herviviricetes</taxon>
        <taxon>Herpesvirales</taxon>
        <taxon>Orthoherpesviridae</taxon>
        <taxon>Alphaherpesvirinae</taxon>
        <taxon>Mardivirus</taxon>
        <taxon>Mardivirus gallidalpha2</taxon>
    </lineage>
</organism>
<dbReference type="EMBL" id="EF523390">
    <property type="protein sequence ID" value="ABR13222.1"/>
    <property type="molecule type" value="Genomic_DNA"/>
</dbReference>
<dbReference type="EMBL" id="JQ809691">
    <property type="protein sequence ID" value="AFM75083.1"/>
    <property type="molecule type" value="Genomic_DNA"/>
</dbReference>
<evidence type="ECO:0000313" key="4">
    <source>
        <dbReference type="EMBL" id="ACF94852.1"/>
    </source>
</evidence>
<dbReference type="EMBL" id="JQ806361">
    <property type="protein sequence ID" value="AFM74680.1"/>
    <property type="molecule type" value="Genomic_DNA"/>
</dbReference>
<dbReference type="EMBL" id="GU354327">
    <property type="protein sequence ID" value="ADA83437.1"/>
    <property type="molecule type" value="Genomic_DNA"/>
</dbReference>
<dbReference type="EMBL" id="MT797629">
    <property type="protein sequence ID" value="QOT14125.1"/>
    <property type="molecule type" value="Genomic_DNA"/>
</dbReference>
<evidence type="ECO:0000313" key="8">
    <source>
        <dbReference type="EMBL" id="AFM74680.1"/>
    </source>
</evidence>
<dbReference type="EMBL" id="JQ806362">
    <property type="protein sequence ID" value="AFM74868.1"/>
    <property type="molecule type" value="Genomic_DNA"/>
</dbReference>
<dbReference type="EMBL" id="JQ809691">
    <property type="protein sequence ID" value="AFM75057.1"/>
    <property type="molecule type" value="Genomic_DNA"/>
</dbReference>
<reference evidence="9" key="8">
    <citation type="submission" date="2020-07" db="EMBL/GenBank/DDBJ databases">
        <title>Distinct polymorphisms in a single herpesvirus gene are capable of enhancing virulence and mediate vaccinal resistance.</title>
        <authorList>
            <person name="Conradie A.M."/>
            <person name="Bertzbach L.D."/>
            <person name="Trimpert J.D."/>
            <person name="Patria J.N."/>
            <person name="Murata S."/>
            <person name="Parcells M.S."/>
            <person name="Kaufer B.B."/>
        </authorList>
    </citation>
    <scope>NUCLEOTIDE SEQUENCE</scope>
</reference>
<evidence type="ECO:0000313" key="7">
    <source>
        <dbReference type="EMBL" id="AEZ51797.1"/>
    </source>
</evidence>
<accession>Q19B13</accession>
<sequence length="69" mass="7759">MFSKSLIFLKTGWRTCPQNVSGMAPRFRSTLNSLLFMSEVCGHKFYRPIPPSPHIHQRDSCTAFPGASS</sequence>
<reference evidence="4 13" key="1">
    <citation type="journal article" date="2007" name="Arch. Virol.">
        <title>Sequence determination of variable regions within the genomes of gallid herpesvirus-2 pathotypes.</title>
        <authorList>
            <person name="Spatz S.J."/>
            <person name="Silva R.F."/>
        </authorList>
    </citation>
    <scope>NUCLEOTIDE SEQUENCE [LARGE SCALE GENOMIC DNA]</scope>
    <source>
        <strain evidence="4">CU-2</strain>
    </source>
</reference>
<evidence type="ECO:0000313" key="10">
    <source>
        <dbReference type="EMBL" id="QOT14284.1"/>
    </source>
</evidence>
<dbReference type="EMBL" id="EU499381">
    <property type="protein sequence ID" value="ACF94852.1"/>
    <property type="molecule type" value="Genomic_DNA"/>
</dbReference>
<evidence type="ECO:0000313" key="15">
    <source>
        <dbReference type="Proteomes" id="UP000149312"/>
    </source>
</evidence>
<dbReference type="EMBL" id="MT797631">
    <property type="protein sequence ID" value="QOT14497.1"/>
    <property type="molecule type" value="Genomic_DNA"/>
</dbReference>
<dbReference type="EMBL" id="DQ530348">
    <property type="protein sequence ID" value="ABF72346.1"/>
    <property type="molecule type" value="Genomic_DNA"/>
</dbReference>
<proteinExistence type="predicted"/>
<dbReference type="Proteomes" id="UP000180864">
    <property type="component" value="Segment"/>
</dbReference>
<dbReference type="Proteomes" id="UP000149312">
    <property type="component" value="Segment"/>
</dbReference>
<reference evidence="4 13" key="4">
    <citation type="journal article" date="2008" name="Virus Genes">
        <title>Sequence determination of a mildly virulent strain (CU-2) of Gallid herpesvirus type 2 using 454 pyrosequencing.</title>
        <authorList>
            <person name="Spatz S.J."/>
            <person name="Rue C.A."/>
        </authorList>
    </citation>
    <scope>NUCLEOTIDE SEQUENCE [LARGE SCALE GENOMIC DNA]</scope>
    <source>
        <strain evidence="4">CU-2</strain>
    </source>
</reference>
<dbReference type="Proteomes" id="UP000143489">
    <property type="component" value="Segment"/>
</dbReference>
<dbReference type="Proteomes" id="UP000133397">
    <property type="component" value="Segment"/>
</dbReference>
<dbReference type="EMBL" id="MT797630">
    <property type="protein sequence ID" value="QOT14311.1"/>
    <property type="molecule type" value="Genomic_DNA"/>
</dbReference>
<evidence type="ECO:0000313" key="12">
    <source>
        <dbReference type="Proteomes" id="UP000134084"/>
    </source>
</evidence>
<dbReference type="EMBL" id="EU499381">
    <property type="protein sequence ID" value="ACF94885.1"/>
    <property type="molecule type" value="Genomic_DNA"/>
</dbReference>
<dbReference type="EMBL" id="JQ314003">
    <property type="protein sequence ID" value="AEZ51768.1"/>
    <property type="molecule type" value="Genomic_DNA"/>
</dbReference>
<protein>
    <submittedName>
        <fullName evidence="2">Uncharacterized protein</fullName>
    </submittedName>
</protein>
<dbReference type="EMBL" id="JQ806362">
    <property type="protein sequence ID" value="AFM74896.1"/>
    <property type="molecule type" value="Genomic_DNA"/>
</dbReference>
<evidence type="ECO:0000313" key="1">
    <source>
        <dbReference type="EMBL" id="ABF72346.1"/>
    </source>
</evidence>
<dbReference type="EMBL" id="JQ314003">
    <property type="protein sequence ID" value="AEZ51797.1"/>
    <property type="molecule type" value="Genomic_DNA"/>
</dbReference>
<reference evidence="12 16" key="7">
    <citation type="journal article" date="2012" name="Virus Genes">
        <title>Dynamic equilibrium of Marek's disease genomes during in vitro serial passage.</title>
        <authorList>
            <person name="Spatz S.J."/>
            <person name="Volkening J.D."/>
            <person name="Gimeno I.M."/>
            <person name="Heidari M."/>
            <person name="Witter R.L."/>
        </authorList>
    </citation>
    <scope>NUCLEOTIDE SEQUENCE [LARGE SCALE GENOMIC DNA]</scope>
    <source>
        <strain evidence="8">648a</strain>
    </source>
</reference>
<reference evidence="2 15" key="2">
    <citation type="journal article" date="2007" name="J. Gen. Virol.">
        <title>Comparative full-length sequence analysis of oncogenic and vaccine (Rispens) strains of Marek's disease virus.</title>
        <authorList>
            <person name="Spatz S.J."/>
            <person name="Petherbridge L."/>
            <person name="Zhao Y."/>
            <person name="Nair V."/>
        </authorList>
    </citation>
    <scope>NUCLEOTIDE SEQUENCE [LARGE SCALE GENOMIC DNA]</scope>
    <source>
        <strain evidence="2">CVI988</strain>
    </source>
</reference>
<evidence type="ECO:0000313" key="14">
    <source>
        <dbReference type="Proteomes" id="UP000143489"/>
    </source>
</evidence>
<evidence type="ECO:0000313" key="5">
    <source>
        <dbReference type="EMBL" id="ADA83437.1"/>
    </source>
</evidence>
<evidence type="ECO:0000313" key="3">
    <source>
        <dbReference type="EMBL" id="ABR13193.1"/>
    </source>
</evidence>
<dbReference type="EMBL" id="EF523390">
    <property type="protein sequence ID" value="ABR13193.1"/>
    <property type="molecule type" value="Genomic_DNA"/>
</dbReference>
<dbReference type="EMBL" id="MT813453">
    <property type="protein sequence ID" value="QOT14679.1"/>
    <property type="molecule type" value="Genomic_DNA"/>
</dbReference>
<reference evidence="5" key="5">
    <citation type="submission" date="2009-12" db="EMBL/GenBank/DDBJ databases">
        <title>MDV China vaccine strain 814.</title>
        <authorList>
            <person name="Zhang F."/>
            <person name="Liu C."/>
            <person name="Zhang Y."/>
            <person name="Liu A."/>
            <person name="Yan F."/>
        </authorList>
    </citation>
    <scope>NUCLEOTIDE SEQUENCE</scope>
    <source>
        <strain evidence="5">814</strain>
    </source>
</reference>
<dbReference type="Proteomes" id="UP000134498">
    <property type="component" value="Genome"/>
</dbReference>
<evidence type="ECO:0000313" key="16">
    <source>
        <dbReference type="Proteomes" id="UP000180864"/>
    </source>
</evidence>